<sequence>MGKNLEQLQGVQRTLEQVRDQGQVSLSTVQELISRALEEISAAEAGRHHHPLFLRAEKGLREAREKALGHYTEDAAHAAITVFLYEKGAL</sequence>
<evidence type="ECO:0000313" key="2">
    <source>
        <dbReference type="Proteomes" id="UP000324133"/>
    </source>
</evidence>
<dbReference type="RefSeq" id="WP_149093047.1">
    <property type="nucleotide sequence ID" value="NZ_VKKY01000003.1"/>
</dbReference>
<gene>
    <name evidence="1" type="ORF">FOA19_22335</name>
</gene>
<dbReference type="Proteomes" id="UP000324133">
    <property type="component" value="Unassembled WGS sequence"/>
</dbReference>
<dbReference type="EMBL" id="VKKY01000003">
    <property type="protein sequence ID" value="KAA3437107.1"/>
    <property type="molecule type" value="Genomic_DNA"/>
</dbReference>
<organism evidence="1 2">
    <name type="scientific">Rufibacter hautae</name>
    <dbReference type="NCBI Taxonomy" id="2595005"/>
    <lineage>
        <taxon>Bacteria</taxon>
        <taxon>Pseudomonadati</taxon>
        <taxon>Bacteroidota</taxon>
        <taxon>Cytophagia</taxon>
        <taxon>Cytophagales</taxon>
        <taxon>Hymenobacteraceae</taxon>
        <taxon>Rufibacter</taxon>
    </lineage>
</organism>
<dbReference type="AlphaFoldDB" id="A0A5B6TB48"/>
<name>A0A5B6TB48_9BACT</name>
<dbReference type="OrthoDB" id="9861396at2"/>
<accession>A0A5B6TB48</accession>
<reference evidence="1 2" key="1">
    <citation type="submission" date="2019-07" db="EMBL/GenBank/DDBJ databases">
        <title>Rufibacter sp. nov., isolated from lake sediment.</title>
        <authorList>
            <person name="Qu J.-H."/>
        </authorList>
    </citation>
    <scope>NUCLEOTIDE SEQUENCE [LARGE SCALE GENOMIC DNA]</scope>
    <source>
        <strain evidence="1 2">NBS58-1</strain>
    </source>
</reference>
<proteinExistence type="predicted"/>
<protein>
    <submittedName>
        <fullName evidence="1">Uncharacterized protein</fullName>
    </submittedName>
</protein>
<evidence type="ECO:0000313" key="1">
    <source>
        <dbReference type="EMBL" id="KAA3437107.1"/>
    </source>
</evidence>
<comment type="caution">
    <text evidence="1">The sequence shown here is derived from an EMBL/GenBank/DDBJ whole genome shotgun (WGS) entry which is preliminary data.</text>
</comment>
<keyword evidence="2" id="KW-1185">Reference proteome</keyword>